<organism evidence="3 4">
    <name type="scientific">Orrella marina</name>
    <dbReference type="NCBI Taxonomy" id="2163011"/>
    <lineage>
        <taxon>Bacteria</taxon>
        <taxon>Pseudomonadati</taxon>
        <taxon>Pseudomonadota</taxon>
        <taxon>Betaproteobacteria</taxon>
        <taxon>Burkholderiales</taxon>
        <taxon>Alcaligenaceae</taxon>
        <taxon>Orrella</taxon>
    </lineage>
</organism>
<dbReference type="AlphaFoldDB" id="A0A2R4XFQ0"/>
<proteinExistence type="predicted"/>
<reference evidence="3 4" key="1">
    <citation type="submission" date="2018-04" db="EMBL/GenBank/DDBJ databases">
        <title>Bordetella sp. HZ20 isolated from seawater.</title>
        <authorList>
            <person name="Sun C."/>
        </authorList>
    </citation>
    <scope>NUCLEOTIDE SEQUENCE [LARGE SCALE GENOMIC DNA]</scope>
    <source>
        <strain evidence="3 4">HZ20</strain>
    </source>
</reference>
<dbReference type="SUPFAM" id="SSF52499">
    <property type="entry name" value="Isochorismatase-like hydrolases"/>
    <property type="match status" value="1"/>
</dbReference>
<keyword evidence="4" id="KW-1185">Reference proteome</keyword>
<dbReference type="Proteomes" id="UP000244571">
    <property type="component" value="Chromosome"/>
</dbReference>
<dbReference type="RefSeq" id="WP_108620066.1">
    <property type="nucleotide sequence ID" value="NZ_CP028901.1"/>
</dbReference>
<name>A0A2R4XFQ0_9BURK</name>
<dbReference type="Pfam" id="PF00857">
    <property type="entry name" value="Isochorismatase"/>
    <property type="match status" value="1"/>
</dbReference>
<dbReference type="PANTHER" id="PTHR43540:SF1">
    <property type="entry name" value="ISOCHORISMATASE HYDROLASE"/>
    <property type="match status" value="1"/>
</dbReference>
<accession>A0A2R4XFQ0</accession>
<feature type="domain" description="Isochorismatase-like" evidence="2">
    <location>
        <begin position="5"/>
        <end position="156"/>
    </location>
</feature>
<sequence length="185" mass="19747">MGKRAVIAVDIQNEYFPGGKLELVGISKASDNAARVLDHARQTGDLVIHVRHEAQTPDAPVFTPGSDGVKIHSCVQPLNDETVIVKSYPNSFRNTALQDILQKEGVTDVVLVGAMSHMCIDATARASADLGYQTTVVHDACATRDLEFNGQTVPAAQAHATLMAALAFAYGKVLSAEEYLGTVRT</sequence>
<dbReference type="KEGG" id="boz:DBV39_01620"/>
<keyword evidence="1 3" id="KW-0378">Hydrolase</keyword>
<evidence type="ECO:0000313" key="3">
    <source>
        <dbReference type="EMBL" id="AWB32625.1"/>
    </source>
</evidence>
<dbReference type="CDD" id="cd01014">
    <property type="entry name" value="nicotinamidase_related"/>
    <property type="match status" value="1"/>
</dbReference>
<gene>
    <name evidence="3" type="ORF">DBV39_01620</name>
</gene>
<evidence type="ECO:0000313" key="4">
    <source>
        <dbReference type="Proteomes" id="UP000244571"/>
    </source>
</evidence>
<dbReference type="EMBL" id="CP028901">
    <property type="protein sequence ID" value="AWB32625.1"/>
    <property type="molecule type" value="Genomic_DNA"/>
</dbReference>
<dbReference type="InterPro" id="IPR000868">
    <property type="entry name" value="Isochorismatase-like_dom"/>
</dbReference>
<protein>
    <submittedName>
        <fullName evidence="3">Cysteine hydrolase</fullName>
    </submittedName>
</protein>
<dbReference type="InterPro" id="IPR050272">
    <property type="entry name" value="Isochorismatase-like_hydrls"/>
</dbReference>
<evidence type="ECO:0000256" key="1">
    <source>
        <dbReference type="ARBA" id="ARBA00022801"/>
    </source>
</evidence>
<dbReference type="InterPro" id="IPR036380">
    <property type="entry name" value="Isochorismatase-like_sf"/>
</dbReference>
<dbReference type="GO" id="GO:0016787">
    <property type="term" value="F:hydrolase activity"/>
    <property type="evidence" value="ECO:0007669"/>
    <property type="project" value="UniProtKB-KW"/>
</dbReference>
<dbReference type="OrthoDB" id="5360912at2"/>
<dbReference type="Gene3D" id="3.40.50.850">
    <property type="entry name" value="Isochorismatase-like"/>
    <property type="match status" value="1"/>
</dbReference>
<evidence type="ECO:0000259" key="2">
    <source>
        <dbReference type="Pfam" id="PF00857"/>
    </source>
</evidence>
<dbReference type="PANTHER" id="PTHR43540">
    <property type="entry name" value="PEROXYUREIDOACRYLATE/UREIDOACRYLATE AMIDOHYDROLASE-RELATED"/>
    <property type="match status" value="1"/>
</dbReference>